<gene>
    <name evidence="1" type="ORF">P3T76_002453</name>
</gene>
<proteinExistence type="predicted"/>
<evidence type="ECO:0000313" key="1">
    <source>
        <dbReference type="EMBL" id="KAK1945405.1"/>
    </source>
</evidence>
<protein>
    <submittedName>
        <fullName evidence="1">Uncharacterized protein</fullName>
    </submittedName>
</protein>
<accession>A0AAD9GVM1</accession>
<evidence type="ECO:0000313" key="2">
    <source>
        <dbReference type="Proteomes" id="UP001259832"/>
    </source>
</evidence>
<sequence length="140" mass="16467">MDAMQPEEQEYSKWNTRNIVEHGLLRDVVKVFPSVQFHEGVPFIPWTTLRDKMHKGTRGLTEVVNDHFHGERLVVDRHGTRLTTDPITSNSDKTYLRLEYAILDSRMLQFVALLISDWYKNLFVKLAAKHEKTEKENKEN</sequence>
<dbReference type="EMBL" id="JASMQC010000004">
    <property type="protein sequence ID" value="KAK1945405.1"/>
    <property type="molecule type" value="Genomic_DNA"/>
</dbReference>
<comment type="caution">
    <text evidence="1">The sequence shown here is derived from an EMBL/GenBank/DDBJ whole genome shotgun (WGS) entry which is preliminary data.</text>
</comment>
<dbReference type="Proteomes" id="UP001259832">
    <property type="component" value="Unassembled WGS sequence"/>
</dbReference>
<organism evidence="1 2">
    <name type="scientific">Phytophthora citrophthora</name>
    <dbReference type="NCBI Taxonomy" id="4793"/>
    <lineage>
        <taxon>Eukaryota</taxon>
        <taxon>Sar</taxon>
        <taxon>Stramenopiles</taxon>
        <taxon>Oomycota</taxon>
        <taxon>Peronosporomycetes</taxon>
        <taxon>Peronosporales</taxon>
        <taxon>Peronosporaceae</taxon>
        <taxon>Phytophthora</taxon>
    </lineage>
</organism>
<reference evidence="1" key="1">
    <citation type="submission" date="2023-08" db="EMBL/GenBank/DDBJ databases">
        <title>Reference Genome Resource for the Citrus Pathogen Phytophthora citrophthora.</title>
        <authorList>
            <person name="Moller H."/>
            <person name="Coetzee B."/>
            <person name="Rose L.J."/>
            <person name="Van Niekerk J.M."/>
        </authorList>
    </citation>
    <scope>NUCLEOTIDE SEQUENCE</scope>
    <source>
        <strain evidence="1">STE-U-9442</strain>
    </source>
</reference>
<dbReference type="AlphaFoldDB" id="A0AAD9GVM1"/>
<keyword evidence="2" id="KW-1185">Reference proteome</keyword>
<name>A0AAD9GVM1_9STRA</name>